<evidence type="ECO:0000313" key="1">
    <source>
        <dbReference type="EMBL" id="KAI3782217.1"/>
    </source>
</evidence>
<accession>A0ACB9GHJ5</accession>
<proteinExistence type="predicted"/>
<protein>
    <submittedName>
        <fullName evidence="1">Uncharacterized protein</fullName>
    </submittedName>
</protein>
<evidence type="ECO:0000313" key="2">
    <source>
        <dbReference type="Proteomes" id="UP001055811"/>
    </source>
</evidence>
<reference evidence="1 2" key="2">
    <citation type="journal article" date="2022" name="Mol. Ecol. Resour.">
        <title>The genomes of chicory, endive, great burdock and yacon provide insights into Asteraceae paleo-polyploidization history and plant inulin production.</title>
        <authorList>
            <person name="Fan W."/>
            <person name="Wang S."/>
            <person name="Wang H."/>
            <person name="Wang A."/>
            <person name="Jiang F."/>
            <person name="Liu H."/>
            <person name="Zhao H."/>
            <person name="Xu D."/>
            <person name="Zhang Y."/>
        </authorList>
    </citation>
    <scope>NUCLEOTIDE SEQUENCE [LARGE SCALE GENOMIC DNA]</scope>
    <source>
        <strain evidence="2">cv. Punajuju</strain>
        <tissue evidence="1">Leaves</tissue>
    </source>
</reference>
<keyword evidence="2" id="KW-1185">Reference proteome</keyword>
<name>A0ACB9GHJ5_CICIN</name>
<gene>
    <name evidence="1" type="ORF">L2E82_12254</name>
</gene>
<dbReference type="EMBL" id="CM042010">
    <property type="protein sequence ID" value="KAI3782217.1"/>
    <property type="molecule type" value="Genomic_DNA"/>
</dbReference>
<sequence length="475" mass="53131">MSRMVRKTSKSNTFFLSNLPSDIYQMNHRLFCSKGNKLINRSPNVHLLLISFKYSPLSLLVPYSAAAGVAASVMNSIRRAITAERKRLLTLSPTSILQEQHASSSTARRTVRPLKSSKSIAPEVRSPEPPLPTTSSSSNDAVLKEPVTWAKPSEIPWQAKVVNSVNLIGRVKIPVQFETSSDGKNWAGTIISQDDGSKSSGSLPSFWIPVIFEGDLAHIAMCHLKEKDYVHVSGHLSVDVPPFKLSEVQANVQVMVHSINFVEGFHSKKTFTPYKLDSWTTKNSDAAFEQENQSQILNVAESSQVHNSNEVKTFHSPKKFNKQISRASWRDLLTNSTEWDDNREKKRKGLVKHNYPDFKHKVTGDGLWLDGAPPEVLQGIGHLQFNGAPIKPVKVFDGVPNKVVKDGDSWKQLVQNPSNWWDNRLDKRNQKSPDFKNKDSGKGLWLSDAPEWVLSSLPPPQRKPVGVDTKKGWGF</sequence>
<organism evidence="1 2">
    <name type="scientific">Cichorium intybus</name>
    <name type="common">Chicory</name>
    <dbReference type="NCBI Taxonomy" id="13427"/>
    <lineage>
        <taxon>Eukaryota</taxon>
        <taxon>Viridiplantae</taxon>
        <taxon>Streptophyta</taxon>
        <taxon>Embryophyta</taxon>
        <taxon>Tracheophyta</taxon>
        <taxon>Spermatophyta</taxon>
        <taxon>Magnoliopsida</taxon>
        <taxon>eudicotyledons</taxon>
        <taxon>Gunneridae</taxon>
        <taxon>Pentapetalae</taxon>
        <taxon>asterids</taxon>
        <taxon>campanulids</taxon>
        <taxon>Asterales</taxon>
        <taxon>Asteraceae</taxon>
        <taxon>Cichorioideae</taxon>
        <taxon>Cichorieae</taxon>
        <taxon>Cichoriinae</taxon>
        <taxon>Cichorium</taxon>
    </lineage>
</organism>
<dbReference type="Proteomes" id="UP001055811">
    <property type="component" value="Linkage Group LG02"/>
</dbReference>
<comment type="caution">
    <text evidence="1">The sequence shown here is derived from an EMBL/GenBank/DDBJ whole genome shotgun (WGS) entry which is preliminary data.</text>
</comment>
<reference evidence="2" key="1">
    <citation type="journal article" date="2022" name="Mol. Ecol. Resour.">
        <title>The genomes of chicory, endive, great burdock and yacon provide insights into Asteraceae palaeo-polyploidization history and plant inulin production.</title>
        <authorList>
            <person name="Fan W."/>
            <person name="Wang S."/>
            <person name="Wang H."/>
            <person name="Wang A."/>
            <person name="Jiang F."/>
            <person name="Liu H."/>
            <person name="Zhao H."/>
            <person name="Xu D."/>
            <person name="Zhang Y."/>
        </authorList>
    </citation>
    <scope>NUCLEOTIDE SEQUENCE [LARGE SCALE GENOMIC DNA]</scope>
    <source>
        <strain evidence="2">cv. Punajuju</strain>
    </source>
</reference>